<dbReference type="SUPFAM" id="SSF52540">
    <property type="entry name" value="P-loop containing nucleoside triphosphate hydrolases"/>
    <property type="match status" value="1"/>
</dbReference>
<sequence>MKLNKQEILNALKTITVPGEGQNMVDSGAVTNVVTFADEVIVDITIKNPSLQARKKTEVEILQTIHREVYEKAKIKVNIKVEAPATPQPKNEIKGKPIPGISNIVAVASGKGGVGKSTVTANLAVTLAKMGFKVGVLDADIYGPSIPIMFDVANERPLSVNVDGKSKMKPVENYGVKVLSIGFFTKPDQAVIWRGPMASKALNQMIFDAAWGDLDFLLLDLPPGTGDIHLSIMQALPITGAVVVSTPQNVALADAKKGVAMFQQDSINVPVLGIVENMAYFTPEELPTNKYYIFGQEGAKHLAEDLEVPFLGEVPIVQSIREAGDVGRPAALQTATPIEEAFETITKNVVEQVVYRNENLPETEAIKITTMAGCSAVKKK</sequence>
<evidence type="ECO:0000256" key="6">
    <source>
        <dbReference type="ARBA" id="ARBA00023004"/>
    </source>
</evidence>
<dbReference type="GO" id="GO:0051539">
    <property type="term" value="F:4 iron, 4 sulfur cluster binding"/>
    <property type="evidence" value="ECO:0007669"/>
    <property type="project" value="TreeGrafter"/>
</dbReference>
<dbReference type="GO" id="GO:0046872">
    <property type="term" value="F:metal ion binding"/>
    <property type="evidence" value="ECO:0007669"/>
    <property type="project" value="UniProtKB-KW"/>
</dbReference>
<keyword evidence="6 8" id="KW-0408">Iron</keyword>
<dbReference type="InterPro" id="IPR002744">
    <property type="entry name" value="MIP18-like"/>
</dbReference>
<dbReference type="InterPro" id="IPR027417">
    <property type="entry name" value="P-loop_NTPase"/>
</dbReference>
<organism evidence="10 11">
    <name type="scientific">Winogradskyella jejuensis</name>
    <dbReference type="NCBI Taxonomy" id="1089305"/>
    <lineage>
        <taxon>Bacteria</taxon>
        <taxon>Pseudomonadati</taxon>
        <taxon>Bacteroidota</taxon>
        <taxon>Flavobacteriia</taxon>
        <taxon>Flavobacteriales</taxon>
        <taxon>Flavobacteriaceae</taxon>
        <taxon>Winogradskyella</taxon>
    </lineage>
</organism>
<dbReference type="AlphaFoldDB" id="A0A1M5P4I3"/>
<accession>A0A1M5P4I3</accession>
<dbReference type="InterPro" id="IPR044304">
    <property type="entry name" value="NUBPL-like"/>
</dbReference>
<keyword evidence="7 8" id="KW-0411">Iron-sulfur</keyword>
<dbReference type="Proteomes" id="UP000184522">
    <property type="component" value="Unassembled WGS sequence"/>
</dbReference>
<keyword evidence="4 8" id="KW-0547">Nucleotide-binding</keyword>
<dbReference type="Pfam" id="PF01883">
    <property type="entry name" value="FeS_assembly_P"/>
    <property type="match status" value="1"/>
</dbReference>
<reference evidence="11" key="1">
    <citation type="submission" date="2016-11" db="EMBL/GenBank/DDBJ databases">
        <authorList>
            <person name="Varghese N."/>
            <person name="Submissions S."/>
        </authorList>
    </citation>
    <scope>NUCLEOTIDE SEQUENCE [LARGE SCALE GENOMIC DNA]</scope>
    <source>
        <strain evidence="11">DSM 25330</strain>
    </source>
</reference>
<proteinExistence type="inferred from homology"/>
<comment type="similarity">
    <text evidence="2">In the C-terminal section; belongs to the Mrp/NBP35 ATP-binding proteins family.</text>
</comment>
<name>A0A1M5P4I3_9FLAO</name>
<comment type="similarity">
    <text evidence="1">In the N-terminal section; belongs to the MIP18 family.</text>
</comment>
<keyword evidence="3 8" id="KW-0479">Metal-binding</keyword>
<dbReference type="InterPro" id="IPR019591">
    <property type="entry name" value="Mrp/NBP35_ATP-bd"/>
</dbReference>
<evidence type="ECO:0000313" key="10">
    <source>
        <dbReference type="EMBL" id="SHG96731.1"/>
    </source>
</evidence>
<dbReference type="PANTHER" id="PTHR42961">
    <property type="entry name" value="IRON-SULFUR PROTEIN NUBPL"/>
    <property type="match status" value="1"/>
</dbReference>
<dbReference type="GO" id="GO:0016226">
    <property type="term" value="P:iron-sulfur cluster assembly"/>
    <property type="evidence" value="ECO:0007669"/>
    <property type="project" value="InterPro"/>
</dbReference>
<dbReference type="FunFam" id="3.40.50.300:FF:001119">
    <property type="entry name" value="Iron-sulfur cluster carrier protein"/>
    <property type="match status" value="1"/>
</dbReference>
<dbReference type="Gene3D" id="3.30.300.130">
    <property type="entry name" value="Fe-S cluster assembly (FSCA)"/>
    <property type="match status" value="1"/>
</dbReference>
<evidence type="ECO:0000256" key="4">
    <source>
        <dbReference type="ARBA" id="ARBA00022741"/>
    </source>
</evidence>
<gene>
    <name evidence="10" type="ORF">SAMN05444148_1378</name>
</gene>
<evidence type="ECO:0000256" key="3">
    <source>
        <dbReference type="ARBA" id="ARBA00022723"/>
    </source>
</evidence>
<dbReference type="PANTHER" id="PTHR42961:SF2">
    <property type="entry name" value="IRON-SULFUR PROTEIN NUBPL"/>
    <property type="match status" value="1"/>
</dbReference>
<dbReference type="EMBL" id="FQWS01000001">
    <property type="protein sequence ID" value="SHG96731.1"/>
    <property type="molecule type" value="Genomic_DNA"/>
</dbReference>
<evidence type="ECO:0000256" key="7">
    <source>
        <dbReference type="ARBA" id="ARBA00023014"/>
    </source>
</evidence>
<comment type="subunit">
    <text evidence="8">Homodimer.</text>
</comment>
<evidence type="ECO:0000256" key="5">
    <source>
        <dbReference type="ARBA" id="ARBA00022840"/>
    </source>
</evidence>
<dbReference type="Pfam" id="PF10609">
    <property type="entry name" value="ParA"/>
    <property type="match status" value="1"/>
</dbReference>
<dbReference type="OrthoDB" id="9809679at2"/>
<dbReference type="RefSeq" id="WP_073084600.1">
    <property type="nucleotide sequence ID" value="NZ_FQWS01000001.1"/>
</dbReference>
<keyword evidence="11" id="KW-1185">Reference proteome</keyword>
<keyword evidence="8" id="KW-0378">Hydrolase</keyword>
<dbReference type="Gene3D" id="3.40.50.300">
    <property type="entry name" value="P-loop containing nucleotide triphosphate hydrolases"/>
    <property type="match status" value="1"/>
</dbReference>
<dbReference type="InterPro" id="IPR000808">
    <property type="entry name" value="Mrp-like_CS"/>
</dbReference>
<feature type="binding site" evidence="8">
    <location>
        <begin position="110"/>
        <end position="117"/>
    </location>
    <ligand>
        <name>ATP</name>
        <dbReference type="ChEBI" id="CHEBI:30616"/>
    </ligand>
</feature>
<dbReference type="CDD" id="cd02037">
    <property type="entry name" value="Mrp_NBP35"/>
    <property type="match status" value="1"/>
</dbReference>
<protein>
    <recommendedName>
        <fullName evidence="8">Iron-sulfur cluster carrier protein</fullName>
    </recommendedName>
</protein>
<comment type="function">
    <text evidence="8">Binds and transfers iron-sulfur (Fe-S) clusters to target apoproteins. Can hydrolyze ATP.</text>
</comment>
<dbReference type="SUPFAM" id="SSF117916">
    <property type="entry name" value="Fe-S cluster assembly (FSCA) domain-like"/>
    <property type="match status" value="1"/>
</dbReference>
<evidence type="ECO:0000313" key="11">
    <source>
        <dbReference type="Proteomes" id="UP000184522"/>
    </source>
</evidence>
<comment type="similarity">
    <text evidence="8">Belongs to the Mrp/NBP35 ATP-binding proteins family.</text>
</comment>
<dbReference type="GO" id="GO:0140663">
    <property type="term" value="F:ATP-dependent FeS chaperone activity"/>
    <property type="evidence" value="ECO:0007669"/>
    <property type="project" value="InterPro"/>
</dbReference>
<dbReference type="InterPro" id="IPR033756">
    <property type="entry name" value="YlxH/NBP35"/>
</dbReference>
<feature type="domain" description="MIP18 family-like" evidence="9">
    <location>
        <begin position="5"/>
        <end position="53"/>
    </location>
</feature>
<dbReference type="HAMAP" id="MF_02040">
    <property type="entry name" value="Mrp_NBP35"/>
    <property type="match status" value="1"/>
</dbReference>
<dbReference type="InterPro" id="IPR034904">
    <property type="entry name" value="FSCA_dom_sf"/>
</dbReference>
<evidence type="ECO:0000256" key="1">
    <source>
        <dbReference type="ARBA" id="ARBA00007352"/>
    </source>
</evidence>
<evidence type="ECO:0000256" key="2">
    <source>
        <dbReference type="ARBA" id="ARBA00008205"/>
    </source>
</evidence>
<keyword evidence="5 8" id="KW-0067">ATP-binding</keyword>
<evidence type="ECO:0000256" key="8">
    <source>
        <dbReference type="HAMAP-Rule" id="MF_02040"/>
    </source>
</evidence>
<dbReference type="GO" id="GO:0016887">
    <property type="term" value="F:ATP hydrolysis activity"/>
    <property type="evidence" value="ECO:0007669"/>
    <property type="project" value="UniProtKB-UniRule"/>
</dbReference>
<dbReference type="STRING" id="1089305.SAMN05444148_1378"/>
<dbReference type="GO" id="GO:0005524">
    <property type="term" value="F:ATP binding"/>
    <property type="evidence" value="ECO:0007669"/>
    <property type="project" value="UniProtKB-UniRule"/>
</dbReference>
<dbReference type="PROSITE" id="PS01215">
    <property type="entry name" value="MRP"/>
    <property type="match status" value="1"/>
</dbReference>
<evidence type="ECO:0000259" key="9">
    <source>
        <dbReference type="Pfam" id="PF01883"/>
    </source>
</evidence>